<protein>
    <recommendedName>
        <fullName evidence="4">Secreted protein</fullName>
    </recommendedName>
</protein>
<feature type="chain" id="PRO_5041934808" description="Secreted protein" evidence="1">
    <location>
        <begin position="31"/>
        <end position="77"/>
    </location>
</feature>
<evidence type="ECO:0000256" key="1">
    <source>
        <dbReference type="SAM" id="SignalP"/>
    </source>
</evidence>
<reference evidence="2" key="1">
    <citation type="journal article" date="2023" name="Mol. Phylogenet. Evol.">
        <title>Genome-scale phylogeny and comparative genomics of the fungal order Sordariales.</title>
        <authorList>
            <person name="Hensen N."/>
            <person name="Bonometti L."/>
            <person name="Westerberg I."/>
            <person name="Brannstrom I.O."/>
            <person name="Guillou S."/>
            <person name="Cros-Aarteil S."/>
            <person name="Calhoun S."/>
            <person name="Haridas S."/>
            <person name="Kuo A."/>
            <person name="Mondo S."/>
            <person name="Pangilinan J."/>
            <person name="Riley R."/>
            <person name="LaButti K."/>
            <person name="Andreopoulos B."/>
            <person name="Lipzen A."/>
            <person name="Chen C."/>
            <person name="Yan M."/>
            <person name="Daum C."/>
            <person name="Ng V."/>
            <person name="Clum A."/>
            <person name="Steindorff A."/>
            <person name="Ohm R.A."/>
            <person name="Martin F."/>
            <person name="Silar P."/>
            <person name="Natvig D.O."/>
            <person name="Lalanne C."/>
            <person name="Gautier V."/>
            <person name="Ament-Velasquez S.L."/>
            <person name="Kruys A."/>
            <person name="Hutchinson M.I."/>
            <person name="Powell A.J."/>
            <person name="Barry K."/>
            <person name="Miller A.N."/>
            <person name="Grigoriev I.V."/>
            <person name="Debuchy R."/>
            <person name="Gladieux P."/>
            <person name="Hiltunen Thoren M."/>
            <person name="Johannesson H."/>
        </authorList>
    </citation>
    <scope>NUCLEOTIDE SEQUENCE</scope>
    <source>
        <strain evidence="2">CBS 232.78</strain>
    </source>
</reference>
<evidence type="ECO:0000313" key="2">
    <source>
        <dbReference type="EMBL" id="KAK3374959.1"/>
    </source>
</evidence>
<dbReference type="AlphaFoldDB" id="A0AAE0KEC7"/>
<evidence type="ECO:0000313" key="3">
    <source>
        <dbReference type="Proteomes" id="UP001285441"/>
    </source>
</evidence>
<keyword evidence="3" id="KW-1185">Reference proteome</keyword>
<dbReference type="EMBL" id="JAULSW010000007">
    <property type="protein sequence ID" value="KAK3374959.1"/>
    <property type="molecule type" value="Genomic_DNA"/>
</dbReference>
<accession>A0AAE0KEC7</accession>
<reference evidence="2" key="2">
    <citation type="submission" date="2023-06" db="EMBL/GenBank/DDBJ databases">
        <authorList>
            <consortium name="Lawrence Berkeley National Laboratory"/>
            <person name="Haridas S."/>
            <person name="Hensen N."/>
            <person name="Bonometti L."/>
            <person name="Westerberg I."/>
            <person name="Brannstrom I.O."/>
            <person name="Guillou S."/>
            <person name="Cros-Aarteil S."/>
            <person name="Calhoun S."/>
            <person name="Kuo A."/>
            <person name="Mondo S."/>
            <person name="Pangilinan J."/>
            <person name="Riley R."/>
            <person name="LaButti K."/>
            <person name="Andreopoulos B."/>
            <person name="Lipzen A."/>
            <person name="Chen C."/>
            <person name="Yanf M."/>
            <person name="Daum C."/>
            <person name="Ng V."/>
            <person name="Clum A."/>
            <person name="Steindorff A."/>
            <person name="Ohm R."/>
            <person name="Martin F."/>
            <person name="Silar P."/>
            <person name="Natvig D."/>
            <person name="Lalanne C."/>
            <person name="Gautier V."/>
            <person name="Ament-velasquez S.L."/>
            <person name="Kruys A."/>
            <person name="Hutchinson M.I."/>
            <person name="Powell A.J."/>
            <person name="Barry K."/>
            <person name="Miller A.N."/>
            <person name="Grigoriev I.V."/>
            <person name="Debuchy R."/>
            <person name="Gladieux P."/>
            <person name="Thoren M.H."/>
            <person name="Johannesson H."/>
        </authorList>
    </citation>
    <scope>NUCLEOTIDE SEQUENCE</scope>
    <source>
        <strain evidence="2">CBS 232.78</strain>
    </source>
</reference>
<gene>
    <name evidence="2" type="ORF">B0H63DRAFT_481396</name>
</gene>
<feature type="signal peptide" evidence="1">
    <location>
        <begin position="1"/>
        <end position="30"/>
    </location>
</feature>
<organism evidence="2 3">
    <name type="scientific">Podospora didyma</name>
    <dbReference type="NCBI Taxonomy" id="330526"/>
    <lineage>
        <taxon>Eukaryota</taxon>
        <taxon>Fungi</taxon>
        <taxon>Dikarya</taxon>
        <taxon>Ascomycota</taxon>
        <taxon>Pezizomycotina</taxon>
        <taxon>Sordariomycetes</taxon>
        <taxon>Sordariomycetidae</taxon>
        <taxon>Sordariales</taxon>
        <taxon>Podosporaceae</taxon>
        <taxon>Podospora</taxon>
    </lineage>
</organism>
<comment type="caution">
    <text evidence="2">The sequence shown here is derived from an EMBL/GenBank/DDBJ whole genome shotgun (WGS) entry which is preliminary data.</text>
</comment>
<name>A0AAE0KEC7_9PEZI</name>
<keyword evidence="1" id="KW-0732">Signal</keyword>
<proteinExistence type="predicted"/>
<evidence type="ECO:0008006" key="4">
    <source>
        <dbReference type="Google" id="ProtNLM"/>
    </source>
</evidence>
<dbReference type="Proteomes" id="UP001285441">
    <property type="component" value="Unassembled WGS sequence"/>
</dbReference>
<sequence>MFIRVSDQMNEGCLLCCLLAWFLKSEAVLGSVIRKSAQSSDRIGYLLSPLSALSTASCSPGPLTVFAVSSLNVVSIC</sequence>